<dbReference type="RefSeq" id="WP_068767565.1">
    <property type="nucleotide sequence ID" value="NZ_CP017781.1"/>
</dbReference>
<protein>
    <submittedName>
        <fullName evidence="1">Uncharacterized protein</fullName>
    </submittedName>
</protein>
<evidence type="ECO:0000313" key="2">
    <source>
        <dbReference type="Proteomes" id="UP000176562"/>
    </source>
</evidence>
<name>A0A1D9MAG2_9RHOB</name>
<dbReference type="STRING" id="1850250.LPB142_05415"/>
<proteinExistence type="predicted"/>
<organism evidence="1 2">
    <name type="scientific">Rhodobacter xanthinilyticus</name>
    <dbReference type="NCBI Taxonomy" id="1850250"/>
    <lineage>
        <taxon>Bacteria</taxon>
        <taxon>Pseudomonadati</taxon>
        <taxon>Pseudomonadota</taxon>
        <taxon>Alphaproteobacteria</taxon>
        <taxon>Rhodobacterales</taxon>
        <taxon>Rhodobacter group</taxon>
        <taxon>Rhodobacter</taxon>
    </lineage>
</organism>
<dbReference type="InterPro" id="IPR021322">
    <property type="entry name" value="DUF2924"/>
</dbReference>
<keyword evidence="2" id="KW-1185">Reference proteome</keyword>
<sequence length="260" mass="28362">MLRNLPGRGNLLRVRAQCLARETLVRLEVPKRTHLIRMLLDEGAVLDDGLFRPACAPHRLSDDSAGLDQAEAIIRGAAVSSLPVVYLSALEGGGWALRRDEVARLATDLGGVAQVVCEPSREFSFRLDQSVLSRIAALKAMSVKELKAEWERLLGSAAPNNSRAFLEARIAYRLQELTYGGTDHETRRMLDLLADEVEGVSRRKNQIADGALVLRTLRVNAAAKLGNAMQIGDHSGVPAGNGSFEMRRQSCPNGWGLSLE</sequence>
<dbReference type="Pfam" id="PF11149">
    <property type="entry name" value="DUF2924"/>
    <property type="match status" value="1"/>
</dbReference>
<dbReference type="KEGG" id="rhp:LPB142_05415"/>
<dbReference type="Proteomes" id="UP000176562">
    <property type="component" value="Chromosome"/>
</dbReference>
<evidence type="ECO:0000313" key="1">
    <source>
        <dbReference type="EMBL" id="AOZ68827.1"/>
    </source>
</evidence>
<dbReference type="EMBL" id="CP017781">
    <property type="protein sequence ID" value="AOZ68827.1"/>
    <property type="molecule type" value="Genomic_DNA"/>
</dbReference>
<dbReference type="AlphaFoldDB" id="A0A1D9MAG2"/>
<gene>
    <name evidence="1" type="ORF">LPB142_05415</name>
</gene>
<reference evidence="1 2" key="1">
    <citation type="submission" date="2016-10" db="EMBL/GenBank/DDBJ databases">
        <title>Rhodobacter sp. LPB0142, isolated from sea water.</title>
        <authorList>
            <person name="Kim E."/>
            <person name="Yi H."/>
        </authorList>
    </citation>
    <scope>NUCLEOTIDE SEQUENCE [LARGE SCALE GENOMIC DNA]</scope>
    <source>
        <strain evidence="1 2">LPB0142</strain>
    </source>
</reference>
<accession>A0A1D9MAG2</accession>